<dbReference type="InterPro" id="IPR025334">
    <property type="entry name" value="DUF4240"/>
</dbReference>
<sequence>MEQEEFWRLVESMGTEPDDDAFERLADELATRQAWEILAFEDQVASALYSLDTCDHARAARARGDWFLYVRCAAVSSGSSIYQQVLADPKELRRFARREAEPLGFGRGNGAQIAVSSGPRA</sequence>
<reference evidence="2" key="2">
    <citation type="submission" date="2020-09" db="EMBL/GenBank/DDBJ databases">
        <authorList>
            <person name="Sun Q."/>
            <person name="Zhou Y."/>
        </authorList>
    </citation>
    <scope>NUCLEOTIDE SEQUENCE</scope>
    <source>
        <strain evidence="2">CGMCC 4.7312</strain>
    </source>
</reference>
<accession>A0A917U3J8</accession>
<evidence type="ECO:0000259" key="1">
    <source>
        <dbReference type="Pfam" id="PF14024"/>
    </source>
</evidence>
<evidence type="ECO:0000313" key="3">
    <source>
        <dbReference type="Proteomes" id="UP000608890"/>
    </source>
</evidence>
<name>A0A917U3J8_9ACTN</name>
<dbReference type="AlphaFoldDB" id="A0A917U3J8"/>
<dbReference type="EMBL" id="BMNB01000025">
    <property type="protein sequence ID" value="GGM55837.1"/>
    <property type="molecule type" value="Genomic_DNA"/>
</dbReference>
<comment type="caution">
    <text evidence="2">The sequence shown here is derived from an EMBL/GenBank/DDBJ whole genome shotgun (WGS) entry which is preliminary data.</text>
</comment>
<keyword evidence="3" id="KW-1185">Reference proteome</keyword>
<dbReference type="RefSeq" id="WP_189047689.1">
    <property type="nucleotide sequence ID" value="NZ_BMNB01000025.1"/>
</dbReference>
<organism evidence="2 3">
    <name type="scientific">Micromonospora sonchi</name>
    <dbReference type="NCBI Taxonomy" id="1763543"/>
    <lineage>
        <taxon>Bacteria</taxon>
        <taxon>Bacillati</taxon>
        <taxon>Actinomycetota</taxon>
        <taxon>Actinomycetes</taxon>
        <taxon>Micromonosporales</taxon>
        <taxon>Micromonosporaceae</taxon>
        <taxon>Micromonospora</taxon>
    </lineage>
</organism>
<dbReference type="Proteomes" id="UP000608890">
    <property type="component" value="Unassembled WGS sequence"/>
</dbReference>
<dbReference type="Pfam" id="PF14024">
    <property type="entry name" value="DUF4240"/>
    <property type="match status" value="1"/>
</dbReference>
<evidence type="ECO:0000313" key="2">
    <source>
        <dbReference type="EMBL" id="GGM55837.1"/>
    </source>
</evidence>
<feature type="domain" description="DUF4240" evidence="1">
    <location>
        <begin position="1"/>
        <end position="99"/>
    </location>
</feature>
<gene>
    <name evidence="2" type="ORF">GCM10011608_45850</name>
</gene>
<proteinExistence type="predicted"/>
<reference evidence="2" key="1">
    <citation type="journal article" date="2014" name="Int. J. Syst. Evol. Microbiol.">
        <title>Complete genome sequence of Corynebacterium casei LMG S-19264T (=DSM 44701T), isolated from a smear-ripened cheese.</title>
        <authorList>
            <consortium name="US DOE Joint Genome Institute (JGI-PGF)"/>
            <person name="Walter F."/>
            <person name="Albersmeier A."/>
            <person name="Kalinowski J."/>
            <person name="Ruckert C."/>
        </authorList>
    </citation>
    <scope>NUCLEOTIDE SEQUENCE</scope>
    <source>
        <strain evidence="2">CGMCC 4.7312</strain>
    </source>
</reference>
<protein>
    <recommendedName>
        <fullName evidence="1">DUF4240 domain-containing protein</fullName>
    </recommendedName>
</protein>